<name>A0ABV3U138_9GAMM</name>
<dbReference type="InterPro" id="IPR011042">
    <property type="entry name" value="6-blade_b-propeller_TolB-like"/>
</dbReference>
<keyword evidence="3 4" id="KW-0408">Iron</keyword>
<evidence type="ECO:0000259" key="6">
    <source>
        <dbReference type="PROSITE" id="PS51007"/>
    </source>
</evidence>
<dbReference type="PANTHER" id="PTHR33546">
    <property type="entry name" value="LARGE, MULTIFUNCTIONAL SECRETED PROTEIN-RELATED"/>
    <property type="match status" value="1"/>
</dbReference>
<keyword evidence="5" id="KW-0472">Membrane</keyword>
<dbReference type="Pfam" id="PF13442">
    <property type="entry name" value="Cytochrome_CBB3"/>
    <property type="match status" value="1"/>
</dbReference>
<evidence type="ECO:0000313" key="7">
    <source>
        <dbReference type="EMBL" id="MEX1667092.1"/>
    </source>
</evidence>
<evidence type="ECO:0000256" key="2">
    <source>
        <dbReference type="ARBA" id="ARBA00022723"/>
    </source>
</evidence>
<proteinExistence type="predicted"/>
<evidence type="ECO:0000256" key="3">
    <source>
        <dbReference type="ARBA" id="ARBA00023004"/>
    </source>
</evidence>
<dbReference type="PANTHER" id="PTHR33546:SF1">
    <property type="entry name" value="LARGE, MULTIFUNCTIONAL SECRETED PROTEIN"/>
    <property type="match status" value="1"/>
</dbReference>
<dbReference type="Gene3D" id="2.120.10.30">
    <property type="entry name" value="TolB, C-terminal domain"/>
    <property type="match status" value="1"/>
</dbReference>
<reference evidence="7 8" key="1">
    <citation type="journal article" date="2011" name="Int. J. Syst. Evol. Microbiol.">
        <title>Zhongshania antarctica gen. nov., sp. nov. and Zhongshania guokunii sp. nov., gammaproteobacteria respectively isolated from coastal attached (fast) ice and surface seawater of the Antarctic.</title>
        <authorList>
            <person name="Li H.J."/>
            <person name="Zhang X.Y."/>
            <person name="Chen C.X."/>
            <person name="Zhang Y.J."/>
            <person name="Gao Z.M."/>
            <person name="Yu Y."/>
            <person name="Chen X.L."/>
            <person name="Chen B."/>
            <person name="Zhang Y.Z."/>
        </authorList>
    </citation>
    <scope>NUCLEOTIDE SEQUENCE [LARGE SCALE GENOMIC DNA]</scope>
    <source>
        <strain evidence="7 8">R06B22</strain>
    </source>
</reference>
<gene>
    <name evidence="7" type="ORF">AB4875_16475</name>
</gene>
<dbReference type="Pfam" id="PF22807">
    <property type="entry name" value="TrAA12"/>
    <property type="match status" value="2"/>
</dbReference>
<dbReference type="SUPFAM" id="SSF46626">
    <property type="entry name" value="Cytochrome c"/>
    <property type="match status" value="1"/>
</dbReference>
<keyword evidence="5" id="KW-1133">Transmembrane helix</keyword>
<keyword evidence="2 4" id="KW-0479">Metal-binding</keyword>
<evidence type="ECO:0000313" key="8">
    <source>
        <dbReference type="Proteomes" id="UP001557484"/>
    </source>
</evidence>
<feature type="domain" description="Cytochrome c" evidence="6">
    <location>
        <begin position="427"/>
        <end position="497"/>
    </location>
</feature>
<keyword evidence="1 4" id="KW-0349">Heme</keyword>
<accession>A0ABV3U138</accession>
<dbReference type="InterPro" id="IPR054539">
    <property type="entry name" value="Beta-prop_PDH"/>
</dbReference>
<feature type="transmembrane region" description="Helical" evidence="5">
    <location>
        <begin position="7"/>
        <end position="25"/>
    </location>
</feature>
<dbReference type="InterPro" id="IPR011041">
    <property type="entry name" value="Quinoprot_gluc/sorb_DH_b-prop"/>
</dbReference>
<evidence type="ECO:0000256" key="1">
    <source>
        <dbReference type="ARBA" id="ARBA00022617"/>
    </source>
</evidence>
<comment type="caution">
    <text evidence="7">The sequence shown here is derived from an EMBL/GenBank/DDBJ whole genome shotgun (WGS) entry which is preliminary data.</text>
</comment>
<evidence type="ECO:0000256" key="4">
    <source>
        <dbReference type="PROSITE-ProRule" id="PRU00433"/>
    </source>
</evidence>
<organism evidence="7 8">
    <name type="scientific">Zhongshania arctica</name>
    <dbReference type="NCBI Taxonomy" id="3238302"/>
    <lineage>
        <taxon>Bacteria</taxon>
        <taxon>Pseudomonadati</taxon>
        <taxon>Pseudomonadota</taxon>
        <taxon>Gammaproteobacteria</taxon>
        <taxon>Cellvibrionales</taxon>
        <taxon>Spongiibacteraceae</taxon>
        <taxon>Zhongshania</taxon>
    </lineage>
</organism>
<dbReference type="PROSITE" id="PS51007">
    <property type="entry name" value="CYTC"/>
    <property type="match status" value="1"/>
</dbReference>
<protein>
    <submittedName>
        <fullName evidence="7">PQQ-dependent sugar dehydrogenase</fullName>
    </submittedName>
</protein>
<dbReference type="Gene3D" id="1.10.760.10">
    <property type="entry name" value="Cytochrome c-like domain"/>
    <property type="match status" value="1"/>
</dbReference>
<evidence type="ECO:0000256" key="5">
    <source>
        <dbReference type="SAM" id="Phobius"/>
    </source>
</evidence>
<keyword evidence="8" id="KW-1185">Reference proteome</keyword>
<dbReference type="Proteomes" id="UP001557484">
    <property type="component" value="Unassembled WGS sequence"/>
</dbReference>
<sequence length="502" mass="54623">MRILRSIIYVLIVLMATPFLLVHYGPSGVATTSKVALNALFGYGGDEPSADIVRQQLDVADGFRLDLYATGLGKIRFMYATEAGDILVSRPRSGEVLILKADANRDGSPDDVSVLLSDLTRPHGIDYLNGWLYVAESNAVGRIAFDAVSGRVSGVYTRVVTGLGDKGNHWTKTLRAGSDGWLYLSSGSTCNVCEEEDPQRASVMRFKPDGSELSIYATGLRNSVGLDWAPWSNELFGTDNGRDLLGDDFPPCELNNIVEGGFYGWPYINTSTLDPDYGDKLPKDSPENLLPAHEFKAHNAPLGIRFLRHSAVAGFERSALVALHGSWNRSVPDGYKVVVLKWQPDGTIIESDFVSGFLQNGNLLGRPVDVTEARDGTIYISDDYSGSIYRVLPDDGLESSFTLPAAVQQVDADVGVLDGYDEQKRASLAAQGAQLYQQFNCAACHQPASRMALKTLGERYNAASLADFFSAPTPPMPAFPLSAEQREAMAVYLFDQELKAAH</sequence>
<dbReference type="InterPro" id="IPR036909">
    <property type="entry name" value="Cyt_c-like_dom_sf"/>
</dbReference>
<dbReference type="SUPFAM" id="SSF50952">
    <property type="entry name" value="Soluble quinoprotein glucose dehydrogenase"/>
    <property type="match status" value="1"/>
</dbReference>
<dbReference type="EMBL" id="JBFRYB010000002">
    <property type="protein sequence ID" value="MEX1667092.1"/>
    <property type="molecule type" value="Genomic_DNA"/>
</dbReference>
<dbReference type="InterPro" id="IPR009056">
    <property type="entry name" value="Cyt_c-like_dom"/>
</dbReference>
<keyword evidence="5" id="KW-0812">Transmembrane</keyword>
<dbReference type="RefSeq" id="WP_368377206.1">
    <property type="nucleotide sequence ID" value="NZ_JBFRYB010000002.1"/>
</dbReference>